<dbReference type="InterPro" id="IPR032710">
    <property type="entry name" value="NTF2-like_dom_sf"/>
</dbReference>
<accession>A0ABN9ILD8</accession>
<evidence type="ECO:0000259" key="1">
    <source>
        <dbReference type="Pfam" id="PF13474"/>
    </source>
</evidence>
<keyword evidence="3" id="KW-1185">Reference proteome</keyword>
<dbReference type="Gene3D" id="3.10.450.50">
    <property type="match status" value="1"/>
</dbReference>
<evidence type="ECO:0000313" key="2">
    <source>
        <dbReference type="EMBL" id="CAJ0784337.1"/>
    </source>
</evidence>
<proteinExistence type="predicted"/>
<feature type="domain" description="SnoaL-like" evidence="1">
    <location>
        <begin position="15"/>
        <end position="90"/>
    </location>
</feature>
<name>A0ABN9ILD8_9RALS</name>
<dbReference type="RefSeq" id="WP_012430534.1">
    <property type="nucleotide sequence ID" value="NZ_CATYWO010000002.1"/>
</dbReference>
<organism evidence="2 3">
    <name type="scientific">Ralstonia condita</name>
    <dbReference type="NCBI Taxonomy" id="3058600"/>
    <lineage>
        <taxon>Bacteria</taxon>
        <taxon>Pseudomonadati</taxon>
        <taxon>Pseudomonadota</taxon>
        <taxon>Betaproteobacteria</taxon>
        <taxon>Burkholderiales</taxon>
        <taxon>Burkholderiaceae</taxon>
        <taxon>Ralstonia</taxon>
    </lineage>
</organism>
<dbReference type="Pfam" id="PF13474">
    <property type="entry name" value="SnoaL_3"/>
    <property type="match status" value="1"/>
</dbReference>
<comment type="caution">
    <text evidence="2">The sequence shown here is derived from an EMBL/GenBank/DDBJ whole genome shotgun (WGS) entry which is preliminary data.</text>
</comment>
<sequence length="127" mass="14396">MAHATRTPDDENRLRELTESWASAARNKAIDAVMRHDASDVVVFDVMPPRFVKGADAYRRHWQDRCDALEGSADSRFVELHLEVGSDVAYCFSVNRLRALPRWRPPRCANARHGVHLQARRTLAGCA</sequence>
<protein>
    <recommendedName>
        <fullName evidence="1">SnoaL-like domain-containing protein</fullName>
    </recommendedName>
</protein>
<gene>
    <name evidence="2" type="ORF">LMG7141_01501</name>
</gene>
<reference evidence="2 3" key="1">
    <citation type="submission" date="2023-07" db="EMBL/GenBank/DDBJ databases">
        <authorList>
            <person name="Peeters C."/>
        </authorList>
    </citation>
    <scope>NUCLEOTIDE SEQUENCE [LARGE SCALE GENOMIC DNA]</scope>
    <source>
        <strain evidence="2 3">LMG 7141</strain>
    </source>
</reference>
<dbReference type="InterPro" id="IPR037401">
    <property type="entry name" value="SnoaL-like"/>
</dbReference>
<dbReference type="SUPFAM" id="SSF54427">
    <property type="entry name" value="NTF2-like"/>
    <property type="match status" value="1"/>
</dbReference>
<dbReference type="EMBL" id="CATYWO010000002">
    <property type="protein sequence ID" value="CAJ0784337.1"/>
    <property type="molecule type" value="Genomic_DNA"/>
</dbReference>
<evidence type="ECO:0000313" key="3">
    <source>
        <dbReference type="Proteomes" id="UP001189616"/>
    </source>
</evidence>
<dbReference type="Proteomes" id="UP001189616">
    <property type="component" value="Unassembled WGS sequence"/>
</dbReference>